<dbReference type="PROSITE" id="PS50262">
    <property type="entry name" value="G_PROTEIN_RECEP_F1_2"/>
    <property type="match status" value="1"/>
</dbReference>
<reference evidence="8" key="1">
    <citation type="submission" date="2020-09" db="EMBL/GenBank/DDBJ databases">
        <authorList>
            <person name="Kikuchi T."/>
        </authorList>
    </citation>
    <scope>NUCLEOTIDE SEQUENCE</scope>
    <source>
        <strain evidence="8">Ka4C1</strain>
    </source>
</reference>
<dbReference type="Gene3D" id="1.20.1070.10">
    <property type="entry name" value="Rhodopsin 7-helix transmembrane proteins"/>
    <property type="match status" value="1"/>
</dbReference>
<dbReference type="PANTHER" id="PTHR46273:SF16">
    <property type="entry name" value="G-PROTEIN COUPLED RECEPTORS FAMILY 1 PROFILE DOMAIN-CONTAINING PROTEIN"/>
    <property type="match status" value="1"/>
</dbReference>
<name>A0A811LVR5_BURXY</name>
<dbReference type="Proteomes" id="UP000582659">
    <property type="component" value="Unassembled WGS sequence"/>
</dbReference>
<dbReference type="OrthoDB" id="5864054at2759"/>
<dbReference type="InterPro" id="IPR000276">
    <property type="entry name" value="GPCR_Rhodpsn"/>
</dbReference>
<feature type="region of interest" description="Disordered" evidence="5">
    <location>
        <begin position="526"/>
        <end position="557"/>
    </location>
</feature>
<feature type="transmembrane region" description="Helical" evidence="6">
    <location>
        <begin position="150"/>
        <end position="169"/>
    </location>
</feature>
<dbReference type="CDD" id="cd14978">
    <property type="entry name" value="7tmA_FMRFamide_R-like"/>
    <property type="match status" value="1"/>
</dbReference>
<evidence type="ECO:0000256" key="3">
    <source>
        <dbReference type="ARBA" id="ARBA00022989"/>
    </source>
</evidence>
<evidence type="ECO:0000256" key="5">
    <source>
        <dbReference type="SAM" id="MobiDB-lite"/>
    </source>
</evidence>
<dbReference type="EMBL" id="CAJFDI010000005">
    <property type="protein sequence ID" value="CAD5232472.1"/>
    <property type="molecule type" value="Genomic_DNA"/>
</dbReference>
<organism evidence="8 9">
    <name type="scientific">Bursaphelenchus xylophilus</name>
    <name type="common">Pinewood nematode worm</name>
    <name type="synonym">Aphelenchoides xylophilus</name>
    <dbReference type="NCBI Taxonomy" id="6326"/>
    <lineage>
        <taxon>Eukaryota</taxon>
        <taxon>Metazoa</taxon>
        <taxon>Ecdysozoa</taxon>
        <taxon>Nematoda</taxon>
        <taxon>Chromadorea</taxon>
        <taxon>Rhabditida</taxon>
        <taxon>Tylenchina</taxon>
        <taxon>Tylenchomorpha</taxon>
        <taxon>Aphelenchoidea</taxon>
        <taxon>Aphelenchoididae</taxon>
        <taxon>Bursaphelenchus</taxon>
    </lineage>
</organism>
<dbReference type="SUPFAM" id="SSF81321">
    <property type="entry name" value="Family A G protein-coupled receptor-like"/>
    <property type="match status" value="1"/>
</dbReference>
<feature type="transmembrane region" description="Helical" evidence="6">
    <location>
        <begin position="319"/>
        <end position="338"/>
    </location>
</feature>
<dbReference type="InterPro" id="IPR017452">
    <property type="entry name" value="GPCR_Rhodpsn_7TM"/>
</dbReference>
<dbReference type="PRINTS" id="PR00237">
    <property type="entry name" value="GPCRRHODOPSN"/>
</dbReference>
<dbReference type="AlphaFoldDB" id="A0A811LVR5"/>
<keyword evidence="3 6" id="KW-1133">Transmembrane helix</keyword>
<dbReference type="Pfam" id="PF10324">
    <property type="entry name" value="7TM_GPCR_Srw"/>
    <property type="match status" value="1"/>
</dbReference>
<dbReference type="GO" id="GO:0005886">
    <property type="term" value="C:plasma membrane"/>
    <property type="evidence" value="ECO:0007669"/>
    <property type="project" value="TreeGrafter"/>
</dbReference>
<keyword evidence="4 6" id="KW-0472">Membrane</keyword>
<keyword evidence="9" id="KW-1185">Reference proteome</keyword>
<accession>A0A811LVR5</accession>
<evidence type="ECO:0000256" key="1">
    <source>
        <dbReference type="ARBA" id="ARBA00004370"/>
    </source>
</evidence>
<comment type="subcellular location">
    <subcellularLocation>
        <location evidence="1">Membrane</location>
    </subcellularLocation>
</comment>
<evidence type="ECO:0000256" key="4">
    <source>
        <dbReference type="ARBA" id="ARBA00023136"/>
    </source>
</evidence>
<feature type="transmembrane region" description="Helical" evidence="6">
    <location>
        <begin position="67"/>
        <end position="92"/>
    </location>
</feature>
<feature type="transmembrane region" description="Helical" evidence="6">
    <location>
        <begin position="274"/>
        <end position="299"/>
    </location>
</feature>
<feature type="region of interest" description="Disordered" evidence="5">
    <location>
        <begin position="668"/>
        <end position="702"/>
    </location>
</feature>
<keyword evidence="2 6" id="KW-0812">Transmembrane</keyword>
<dbReference type="PANTHER" id="PTHR46273">
    <property type="entry name" value="MYOSUPPRESSIN RECEPTOR 1, ISOFORM B-RELATED"/>
    <property type="match status" value="1"/>
</dbReference>
<feature type="transmembrane region" description="Helical" evidence="6">
    <location>
        <begin position="35"/>
        <end position="55"/>
    </location>
</feature>
<feature type="compositionally biased region" description="Basic residues" evidence="5">
    <location>
        <begin position="529"/>
        <end position="546"/>
    </location>
</feature>
<feature type="transmembrane region" description="Helical" evidence="6">
    <location>
        <begin position="104"/>
        <end position="129"/>
    </location>
</feature>
<evidence type="ECO:0000313" key="9">
    <source>
        <dbReference type="Proteomes" id="UP000659654"/>
    </source>
</evidence>
<feature type="compositionally biased region" description="Basic residues" evidence="5">
    <location>
        <begin position="440"/>
        <end position="449"/>
    </location>
</feature>
<dbReference type="InterPro" id="IPR019427">
    <property type="entry name" value="7TM_GPCR_serpentine_rcpt_Srw"/>
</dbReference>
<dbReference type="GO" id="GO:0008528">
    <property type="term" value="F:G protein-coupled peptide receptor activity"/>
    <property type="evidence" value="ECO:0007669"/>
    <property type="project" value="InterPro"/>
</dbReference>
<comment type="caution">
    <text evidence="8">The sequence shown here is derived from an EMBL/GenBank/DDBJ whole genome shotgun (WGS) entry which is preliminary data.</text>
</comment>
<feature type="region of interest" description="Disordered" evidence="5">
    <location>
        <begin position="432"/>
        <end position="457"/>
    </location>
</feature>
<gene>
    <name evidence="8" type="ORF">BXYJ_LOCUS12563</name>
</gene>
<evidence type="ECO:0000259" key="7">
    <source>
        <dbReference type="PROSITE" id="PS50262"/>
    </source>
</evidence>
<evidence type="ECO:0000313" key="8">
    <source>
        <dbReference type="EMBL" id="CAD5232472.1"/>
    </source>
</evidence>
<evidence type="ECO:0000256" key="2">
    <source>
        <dbReference type="ARBA" id="ARBA00022692"/>
    </source>
</evidence>
<feature type="domain" description="G-protein coupled receptors family 1 profile" evidence="7">
    <location>
        <begin position="47"/>
        <end position="335"/>
    </location>
</feature>
<dbReference type="Proteomes" id="UP000659654">
    <property type="component" value="Unassembled WGS sequence"/>
</dbReference>
<evidence type="ECO:0000256" key="6">
    <source>
        <dbReference type="SAM" id="Phobius"/>
    </source>
</evidence>
<feature type="transmembrane region" description="Helical" evidence="6">
    <location>
        <begin position="231"/>
        <end position="253"/>
    </location>
</feature>
<sequence>MGEFCEIGSILLPNITWLTDGVNAFGQSYVEIHQYVATFLCIVGTLMNLTTVVVLTRPSMISPVNVLLCAVAICDILVMTSYLVFIVHFHLIAPARCQLQDYSYGWGIFTMIHAHVSVICHATSIWLTVSLAQIRVLTIRRATAGPTTQITERFSIILAIVTLIIMAAVNLPNFMTFEIDEIPAEYFMSCLVPEGISIEEAIANSTRMVYTLRAHEKDCMKLKMAFWSNGMIFKVVPCLLLTVSIVALLKIIADVSNKRKNLAQVMKKKVPKDHTTPMLVAVLSIFLIAELPQGVMLVMTGIFSSDTFKKTIYQPLGDFMDFLSLLNSAIGFFIYVGMSRKFRSVFFQLFFSLIHCTPYSTDDEEAEPELSDTLKLLDQQQSEQLLGQRKRRYWADMPWRTRLYHICMACLLGSCCCLSGTRTYKNARRRNQSMSVIHSSVRRKRRKSQRNASPQRRIPAIVVENMQSSTMITQHTAITEELSKNRRASTLFGAINTGAAPGLASALKVAPAALVRVDDDEDYCNKIPIKQRKKSSKKERQKHRSLRLPSQRKNEKRMRKASAVAALLTASPTKNLSPAKIGRAPLRPKGQSIYRTHSRPNMEKNILEMRKLQKELPDSCPDPVEQRDELLEYDEFDDFHDGSDFFLKKCWIFKKCFFLSKQRSVGRGAHRARHLRHHLPSNRKLRHTQPNRRRSDGDQHCAVDQVRVVAAQARKAAGDKQQPSFGRLIDPHKFHKDGECHSTQPAPSAFFTDASAANDGVYLHGGTEFDPGRRPSHPATAPLVSPPPTTSSRFLDWAFGHKQGRSDAARRPGIASFLGRHANVLFLNSAFLRPAWRRYTQQHNREWWEQREQHLHLQHVSRRRVEQQRRRSSVYYGLSADEYGGPSTGISQCPSSFGTDPSLSSFDYEWLARRRSSRLSAIRGGIEKDLPSTLHVSNQMTARRSVQSASPNFLSVPSWGTHPDSKRGSLLSATDATSFTQCSQAILLPIPLPQIRREQNNSYRRPTIRSVISRIRKALRFENFVGLLNPVSASELDISPRRRLGQLQAETNYSGFVY</sequence>
<feature type="transmembrane region" description="Helical" evidence="6">
    <location>
        <begin position="403"/>
        <end position="424"/>
    </location>
</feature>
<protein>
    <submittedName>
        <fullName evidence="8">(pine wood nematode) hypothetical protein</fullName>
    </submittedName>
</protein>
<dbReference type="EMBL" id="CAJFCV020000005">
    <property type="protein sequence ID" value="CAG9124999.1"/>
    <property type="molecule type" value="Genomic_DNA"/>
</dbReference>
<feature type="compositionally biased region" description="Basic residues" evidence="5">
    <location>
        <begin position="668"/>
        <end position="692"/>
    </location>
</feature>
<feature type="region of interest" description="Disordered" evidence="5">
    <location>
        <begin position="767"/>
        <end position="788"/>
    </location>
</feature>
<dbReference type="InterPro" id="IPR053219">
    <property type="entry name" value="GPCR_Dmsr-1"/>
</dbReference>
<proteinExistence type="predicted"/>